<dbReference type="KEGG" id="saqt:GJV85_11465"/>
<reference evidence="2" key="2">
    <citation type="submission" date="2021-04" db="EMBL/GenBank/DDBJ databases">
        <title>Isolation and characterization of a novel species of the genus Sulfurimonas.</title>
        <authorList>
            <person name="Fukui M."/>
        </authorList>
    </citation>
    <scope>NUCLEOTIDE SEQUENCE</scope>
    <source>
        <strain evidence="2">H1576</strain>
    </source>
</reference>
<dbReference type="CDD" id="cd00077">
    <property type="entry name" value="HDc"/>
    <property type="match status" value="1"/>
</dbReference>
<sequence length="317" mass="36162">MKAIKYNLIDINVLLQDSNLRFNIYKSNESNTKMFLFKEKETLLTSRVKELISQSSKLYIVEDDLKSYQFILENYTNTHTPIKFEEKSEKIYSSAAKALDDLFSNPEALGNYEKSKEVVDNMVGTILDDNFTIKSLMKIANHDYYTQTHSINVTIYALSLGSFIGLEEEELSKLGESALLHDLGKSKIPSSIINKNGKLTEQEFTIMKKHPDLGFQLALKMGIKNKNILGGIRYHQEKMDGTGYPLGLKRDSIPKFARIIGLCDIFDALTTRRSYKEPMTTFDALKLIKSKMSHHVDLELLENIIHMFSERAAPAKP</sequence>
<dbReference type="EMBL" id="CP046072">
    <property type="protein sequence ID" value="QSZ42703.1"/>
    <property type="molecule type" value="Genomic_DNA"/>
</dbReference>
<keyword evidence="3" id="KW-1185">Reference proteome</keyword>
<dbReference type="SMART" id="SM00471">
    <property type="entry name" value="HDc"/>
    <property type="match status" value="1"/>
</dbReference>
<evidence type="ECO:0000313" key="3">
    <source>
        <dbReference type="Proteomes" id="UP000671852"/>
    </source>
</evidence>
<protein>
    <submittedName>
        <fullName evidence="2">HD domain-containing protein</fullName>
    </submittedName>
</protein>
<organism evidence="2 3">
    <name type="scientific">Sulfurimonas aquatica</name>
    <dbReference type="NCBI Taxonomy" id="2672570"/>
    <lineage>
        <taxon>Bacteria</taxon>
        <taxon>Pseudomonadati</taxon>
        <taxon>Campylobacterota</taxon>
        <taxon>Epsilonproteobacteria</taxon>
        <taxon>Campylobacterales</taxon>
        <taxon>Sulfurimonadaceae</taxon>
        <taxon>Sulfurimonas</taxon>
    </lineage>
</organism>
<dbReference type="Pfam" id="PF13487">
    <property type="entry name" value="HD_5"/>
    <property type="match status" value="1"/>
</dbReference>
<dbReference type="InterPro" id="IPR037522">
    <property type="entry name" value="HD_GYP_dom"/>
</dbReference>
<evidence type="ECO:0000259" key="1">
    <source>
        <dbReference type="PROSITE" id="PS51832"/>
    </source>
</evidence>
<dbReference type="PANTHER" id="PTHR43155">
    <property type="entry name" value="CYCLIC DI-GMP PHOSPHODIESTERASE PA4108-RELATED"/>
    <property type="match status" value="1"/>
</dbReference>
<dbReference type="AlphaFoldDB" id="A0A975B219"/>
<reference evidence="2" key="1">
    <citation type="submission" date="2019-11" db="EMBL/GenBank/DDBJ databases">
        <authorList>
            <person name="Kojima H."/>
        </authorList>
    </citation>
    <scope>NUCLEOTIDE SEQUENCE</scope>
    <source>
        <strain evidence="2">H1576</strain>
    </source>
</reference>
<name>A0A975B219_9BACT</name>
<dbReference type="PROSITE" id="PS51832">
    <property type="entry name" value="HD_GYP"/>
    <property type="match status" value="1"/>
</dbReference>
<dbReference type="SUPFAM" id="SSF109604">
    <property type="entry name" value="HD-domain/PDEase-like"/>
    <property type="match status" value="1"/>
</dbReference>
<dbReference type="RefSeq" id="WP_207561514.1">
    <property type="nucleotide sequence ID" value="NZ_CP046072.1"/>
</dbReference>
<proteinExistence type="predicted"/>
<dbReference type="PANTHER" id="PTHR43155:SF2">
    <property type="entry name" value="CYCLIC DI-GMP PHOSPHODIESTERASE PA4108"/>
    <property type="match status" value="1"/>
</dbReference>
<dbReference type="InterPro" id="IPR003607">
    <property type="entry name" value="HD/PDEase_dom"/>
</dbReference>
<dbReference type="Proteomes" id="UP000671852">
    <property type="component" value="Chromosome"/>
</dbReference>
<feature type="domain" description="HD-GYP" evidence="1">
    <location>
        <begin position="124"/>
        <end position="317"/>
    </location>
</feature>
<accession>A0A975B219</accession>
<dbReference type="Gene3D" id="1.10.3210.10">
    <property type="entry name" value="Hypothetical protein af1432"/>
    <property type="match status" value="1"/>
</dbReference>
<evidence type="ECO:0000313" key="2">
    <source>
        <dbReference type="EMBL" id="QSZ42703.1"/>
    </source>
</evidence>
<gene>
    <name evidence="2" type="ORF">GJV85_11465</name>
</gene>